<dbReference type="InterPro" id="IPR024344">
    <property type="entry name" value="MDMPI_metal-binding"/>
</dbReference>
<dbReference type="NCBIfam" id="TIGR03083">
    <property type="entry name" value="maleylpyruvate isomerase family mycothiol-dependent enzyme"/>
    <property type="match status" value="1"/>
</dbReference>
<organism evidence="2 3">
    <name type="scientific">Tenggerimyces flavus</name>
    <dbReference type="NCBI Taxonomy" id="1708749"/>
    <lineage>
        <taxon>Bacteria</taxon>
        <taxon>Bacillati</taxon>
        <taxon>Actinomycetota</taxon>
        <taxon>Actinomycetes</taxon>
        <taxon>Propionibacteriales</taxon>
        <taxon>Nocardioidaceae</taxon>
        <taxon>Tenggerimyces</taxon>
    </lineage>
</organism>
<reference evidence="3" key="1">
    <citation type="journal article" date="2019" name="Int. J. Syst. Evol. Microbiol.">
        <title>The Global Catalogue of Microorganisms (GCM) 10K type strain sequencing project: providing services to taxonomists for standard genome sequencing and annotation.</title>
        <authorList>
            <consortium name="The Broad Institute Genomics Platform"/>
            <consortium name="The Broad Institute Genome Sequencing Center for Infectious Disease"/>
            <person name="Wu L."/>
            <person name="Ma J."/>
        </authorList>
    </citation>
    <scope>NUCLEOTIDE SEQUENCE [LARGE SCALE GENOMIC DNA]</scope>
    <source>
        <strain evidence="3">CGMCC 4.7241</strain>
    </source>
</reference>
<dbReference type="SUPFAM" id="SSF109854">
    <property type="entry name" value="DinB/YfiT-like putative metalloenzymes"/>
    <property type="match status" value="1"/>
</dbReference>
<dbReference type="EMBL" id="JBHRZH010000050">
    <property type="protein sequence ID" value="MFC3766258.1"/>
    <property type="molecule type" value="Genomic_DNA"/>
</dbReference>
<evidence type="ECO:0000313" key="3">
    <source>
        <dbReference type="Proteomes" id="UP001595699"/>
    </source>
</evidence>
<evidence type="ECO:0000259" key="1">
    <source>
        <dbReference type="Pfam" id="PF11716"/>
    </source>
</evidence>
<keyword evidence="3" id="KW-1185">Reference proteome</keyword>
<dbReference type="InterPro" id="IPR017517">
    <property type="entry name" value="Maleyloyr_isom"/>
</dbReference>
<dbReference type="Proteomes" id="UP001595699">
    <property type="component" value="Unassembled WGS sequence"/>
</dbReference>
<evidence type="ECO:0000313" key="2">
    <source>
        <dbReference type="EMBL" id="MFC3766258.1"/>
    </source>
</evidence>
<accession>A0ABV7YN01</accession>
<dbReference type="GO" id="GO:0016853">
    <property type="term" value="F:isomerase activity"/>
    <property type="evidence" value="ECO:0007669"/>
    <property type="project" value="UniProtKB-KW"/>
</dbReference>
<dbReference type="Pfam" id="PF11716">
    <property type="entry name" value="MDMPI_N"/>
    <property type="match status" value="1"/>
</dbReference>
<name>A0ABV7YN01_9ACTN</name>
<dbReference type="Gene3D" id="1.20.120.450">
    <property type="entry name" value="dinb family like domain"/>
    <property type="match status" value="1"/>
</dbReference>
<proteinExistence type="predicted"/>
<gene>
    <name evidence="2" type="ORF">ACFOUW_35900</name>
</gene>
<feature type="domain" description="Mycothiol-dependent maleylpyruvate isomerase metal-binding" evidence="1">
    <location>
        <begin position="8"/>
        <end position="133"/>
    </location>
</feature>
<protein>
    <submittedName>
        <fullName evidence="2">Maleylpyruvate isomerase family mycothiol-dependent enzyme</fullName>
    </submittedName>
</protein>
<keyword evidence="2" id="KW-0413">Isomerase</keyword>
<dbReference type="RefSeq" id="WP_205117528.1">
    <property type="nucleotide sequence ID" value="NZ_JAFBCM010000001.1"/>
</dbReference>
<comment type="caution">
    <text evidence="2">The sequence shown here is derived from an EMBL/GenBank/DDBJ whole genome shotgun (WGS) entry which is preliminary data.</text>
</comment>
<sequence>MELLEEYRRAQAGFDAVLAAVPGDCWDEPSRCEAWSVRDVAGHVTWGQRQLQAWATGQVNEDQAGAPGAPHPGALAGADPLATWREARAAAWETLNADSLRRELTLSNLGETTVEAMVTVLVTDHLAHTWDIEHALGLGIKLDEELIPGSLAWARENIVRAPAFFGPERTPSHHDEQSRWLAFLGRAA</sequence>
<dbReference type="InterPro" id="IPR034660">
    <property type="entry name" value="DinB/YfiT-like"/>
</dbReference>